<dbReference type="GO" id="GO:0003746">
    <property type="term" value="F:translation elongation factor activity"/>
    <property type="evidence" value="ECO:0007669"/>
    <property type="project" value="UniProtKB-UniRule"/>
</dbReference>
<keyword evidence="5 7" id="KW-0251">Elongation factor</keyword>
<evidence type="ECO:0000256" key="1">
    <source>
        <dbReference type="ARBA" id="ARBA00004496"/>
    </source>
</evidence>
<dbReference type="GO" id="GO:0005829">
    <property type="term" value="C:cytosol"/>
    <property type="evidence" value="ECO:0007669"/>
    <property type="project" value="UniProtKB-ARBA"/>
</dbReference>
<dbReference type="EMBL" id="LBUZ01000028">
    <property type="protein sequence ID" value="KKQ74696.1"/>
    <property type="molecule type" value="Genomic_DNA"/>
</dbReference>
<dbReference type="Gene3D" id="2.30.30.30">
    <property type="match status" value="1"/>
</dbReference>
<dbReference type="CDD" id="cd05794">
    <property type="entry name" value="S1_EF-P_repeat_2"/>
    <property type="match status" value="1"/>
</dbReference>
<dbReference type="InterPro" id="IPR012340">
    <property type="entry name" value="NA-bd_OB-fold"/>
</dbReference>
<gene>
    <name evidence="7" type="primary">efp</name>
    <name evidence="12" type="ORF">US96_C0028G0020</name>
</gene>
<evidence type="ECO:0000313" key="12">
    <source>
        <dbReference type="EMBL" id="KKQ74696.1"/>
    </source>
</evidence>
<dbReference type="InterPro" id="IPR020599">
    <property type="entry name" value="Transl_elong_fac_P/YeiP"/>
</dbReference>
<evidence type="ECO:0000256" key="4">
    <source>
        <dbReference type="ARBA" id="ARBA00022490"/>
    </source>
</evidence>
<keyword evidence="6 7" id="KW-0648">Protein biosynthesis</keyword>
<keyword evidence="4 7" id="KW-0963">Cytoplasm</keyword>
<dbReference type="PATRIC" id="fig|1618569.3.peg.668"/>
<dbReference type="InterPro" id="IPR015365">
    <property type="entry name" value="Elong-fact-P_C"/>
</dbReference>
<dbReference type="InterPro" id="IPR014722">
    <property type="entry name" value="Rib_uL2_dom2"/>
</dbReference>
<comment type="function">
    <text evidence="7">Involved in peptide bond synthesis. Stimulates efficient translation and peptide-bond synthesis on native or reconstituted 70S ribosomes in vitro. Probably functions indirectly by altering the affinity of the ribosome for aminoacyl-tRNA, thus increasing their reactivity as acceptors for peptidyl transferase.</text>
</comment>
<dbReference type="SMART" id="SM01185">
    <property type="entry name" value="EFP"/>
    <property type="match status" value="1"/>
</dbReference>
<dbReference type="InterPro" id="IPR008991">
    <property type="entry name" value="Translation_prot_SH3-like_sf"/>
</dbReference>
<evidence type="ECO:0000256" key="7">
    <source>
        <dbReference type="HAMAP-Rule" id="MF_00141"/>
    </source>
</evidence>
<protein>
    <recommendedName>
        <fullName evidence="7 8">Elongation factor P</fullName>
        <shortName evidence="7">EF-P</shortName>
    </recommendedName>
</protein>
<dbReference type="SMART" id="SM00841">
    <property type="entry name" value="Elong-fact-P_C"/>
    <property type="match status" value="1"/>
</dbReference>
<evidence type="ECO:0000256" key="5">
    <source>
        <dbReference type="ARBA" id="ARBA00022768"/>
    </source>
</evidence>
<comment type="caution">
    <text evidence="12">The sequence shown here is derived from an EMBL/GenBank/DDBJ whole genome shotgun (WGS) entry which is preliminary data.</text>
</comment>
<evidence type="ECO:0000259" key="11">
    <source>
        <dbReference type="SMART" id="SM01185"/>
    </source>
</evidence>
<dbReference type="Pfam" id="PF09285">
    <property type="entry name" value="Elong-fact-P_C"/>
    <property type="match status" value="1"/>
</dbReference>
<dbReference type="InterPro" id="IPR011768">
    <property type="entry name" value="Transl_elongation_fac_P"/>
</dbReference>
<dbReference type="InterPro" id="IPR001059">
    <property type="entry name" value="Transl_elong_P/YeiP_cen"/>
</dbReference>
<evidence type="ECO:0000256" key="6">
    <source>
        <dbReference type="ARBA" id="ARBA00022917"/>
    </source>
</evidence>
<evidence type="ECO:0000313" key="13">
    <source>
        <dbReference type="Proteomes" id="UP000034181"/>
    </source>
</evidence>
<dbReference type="InterPro" id="IPR013852">
    <property type="entry name" value="Transl_elong_P/YeiP_CS"/>
</dbReference>
<dbReference type="PANTHER" id="PTHR30053:SF12">
    <property type="entry name" value="ELONGATION FACTOR P (EF-P) FAMILY PROTEIN"/>
    <property type="match status" value="1"/>
</dbReference>
<dbReference type="Pfam" id="PF08207">
    <property type="entry name" value="EFP_N"/>
    <property type="match status" value="1"/>
</dbReference>
<dbReference type="PANTHER" id="PTHR30053">
    <property type="entry name" value="ELONGATION FACTOR P"/>
    <property type="match status" value="1"/>
</dbReference>
<dbReference type="InterPro" id="IPR013185">
    <property type="entry name" value="Transl_elong_KOW-like"/>
</dbReference>
<dbReference type="SUPFAM" id="SSF50249">
    <property type="entry name" value="Nucleic acid-binding proteins"/>
    <property type="match status" value="2"/>
</dbReference>
<dbReference type="FunFam" id="2.40.50.140:FF:000004">
    <property type="entry name" value="Elongation factor P"/>
    <property type="match status" value="1"/>
</dbReference>
<organism evidence="12 13">
    <name type="scientific">Candidatus Woesebacteria bacterium GW2011_GWB1_38_5b</name>
    <dbReference type="NCBI Taxonomy" id="1618569"/>
    <lineage>
        <taxon>Bacteria</taxon>
        <taxon>Candidatus Woeseibacteriota</taxon>
    </lineage>
</organism>
<dbReference type="Gene3D" id="2.40.50.140">
    <property type="entry name" value="Nucleic acid-binding proteins"/>
    <property type="match status" value="2"/>
</dbReference>
<dbReference type="NCBIfam" id="NF001810">
    <property type="entry name" value="PRK00529.1"/>
    <property type="match status" value="1"/>
</dbReference>
<comment type="subcellular location">
    <subcellularLocation>
        <location evidence="1 7">Cytoplasm</location>
    </subcellularLocation>
</comment>
<dbReference type="UniPathway" id="UPA00345"/>
<evidence type="ECO:0000256" key="2">
    <source>
        <dbReference type="ARBA" id="ARBA00004815"/>
    </source>
</evidence>
<comment type="similarity">
    <text evidence="3 7 9">Belongs to the elongation factor P family.</text>
</comment>
<evidence type="ECO:0000256" key="3">
    <source>
        <dbReference type="ARBA" id="ARBA00009479"/>
    </source>
</evidence>
<dbReference type="PROSITE" id="PS01275">
    <property type="entry name" value="EFP"/>
    <property type="match status" value="1"/>
</dbReference>
<evidence type="ECO:0000256" key="8">
    <source>
        <dbReference type="NCBIfam" id="TIGR00038"/>
    </source>
</evidence>
<dbReference type="PIRSF" id="PIRSF005901">
    <property type="entry name" value="EF-P"/>
    <property type="match status" value="1"/>
</dbReference>
<dbReference type="HAMAP" id="MF_00141">
    <property type="entry name" value="EF_P"/>
    <property type="match status" value="1"/>
</dbReference>
<reference evidence="12 13" key="1">
    <citation type="journal article" date="2015" name="Nature">
        <title>rRNA introns, odd ribosomes, and small enigmatic genomes across a large radiation of phyla.</title>
        <authorList>
            <person name="Brown C.T."/>
            <person name="Hug L.A."/>
            <person name="Thomas B.C."/>
            <person name="Sharon I."/>
            <person name="Castelle C.J."/>
            <person name="Singh A."/>
            <person name="Wilkins M.J."/>
            <person name="Williams K.H."/>
            <person name="Banfield J.F."/>
        </authorList>
    </citation>
    <scope>NUCLEOTIDE SEQUENCE [LARGE SCALE GENOMIC DNA]</scope>
</reference>
<dbReference type="AlphaFoldDB" id="A0A0G0NC81"/>
<dbReference type="SUPFAM" id="SSF50104">
    <property type="entry name" value="Translation proteins SH3-like domain"/>
    <property type="match status" value="1"/>
</dbReference>
<sequence>MINVTDLRNGIIFEDNGNLLQVLTYTHTKMGRGSANIKVKVKNLKNGSVTSKSFINGAKVKDVVVHKKDAQYLYKDDTSAYFMDPVSFEQFSIPLASVEKDIIYLKEGESYNLSFLGTAPLALNLLPKMDFEVLETPPGVKGNSATNIYKDATLSNGQKVKVPLFIKAGDRVRVDTRTGEYSQKILPARLDSAKRAGRQEA</sequence>
<dbReference type="GO" id="GO:0043043">
    <property type="term" value="P:peptide biosynthetic process"/>
    <property type="evidence" value="ECO:0007669"/>
    <property type="project" value="InterPro"/>
</dbReference>
<dbReference type="Pfam" id="PF01132">
    <property type="entry name" value="EFP"/>
    <property type="match status" value="1"/>
</dbReference>
<feature type="domain" description="Elongation factor P C-terminal" evidence="10">
    <location>
        <begin position="129"/>
        <end position="184"/>
    </location>
</feature>
<proteinExistence type="inferred from homology"/>
<dbReference type="NCBIfam" id="TIGR00038">
    <property type="entry name" value="efp"/>
    <property type="match status" value="1"/>
</dbReference>
<accession>A0A0G0NC81</accession>
<comment type="pathway">
    <text evidence="2 7">Protein biosynthesis; polypeptide chain elongation.</text>
</comment>
<dbReference type="Proteomes" id="UP000034181">
    <property type="component" value="Unassembled WGS sequence"/>
</dbReference>
<evidence type="ECO:0000256" key="9">
    <source>
        <dbReference type="RuleBase" id="RU004389"/>
    </source>
</evidence>
<name>A0A0G0NC81_9BACT</name>
<feature type="domain" description="Translation elongation factor P/YeiP central" evidence="11">
    <location>
        <begin position="67"/>
        <end position="121"/>
    </location>
</feature>
<evidence type="ECO:0000259" key="10">
    <source>
        <dbReference type="SMART" id="SM00841"/>
    </source>
</evidence>